<dbReference type="EMBL" id="CP124535">
    <property type="protein sequence ID" value="WGV15800.1"/>
    <property type="molecule type" value="Genomic_DNA"/>
</dbReference>
<protein>
    <submittedName>
        <fullName evidence="3">Chemotaxis protein CheW</fullName>
    </submittedName>
</protein>
<evidence type="ECO:0000313" key="3">
    <source>
        <dbReference type="EMBL" id="WGV15800.1"/>
    </source>
</evidence>
<dbReference type="Gene3D" id="2.30.30.40">
    <property type="entry name" value="SH3 Domains"/>
    <property type="match status" value="1"/>
</dbReference>
<evidence type="ECO:0000259" key="2">
    <source>
        <dbReference type="PROSITE" id="PS50851"/>
    </source>
</evidence>
<feature type="domain" description="CheW-like" evidence="2">
    <location>
        <begin position="39"/>
        <end position="179"/>
    </location>
</feature>
<keyword evidence="4" id="KW-1185">Reference proteome</keyword>
<name>A0ABY8Q4K7_9RHOB</name>
<accession>A0ABY8Q4K7</accession>
<evidence type="ECO:0000256" key="1">
    <source>
        <dbReference type="SAM" id="MobiDB-lite"/>
    </source>
</evidence>
<dbReference type="RefSeq" id="WP_281465519.1">
    <property type="nucleotide sequence ID" value="NZ_CP124535.1"/>
</dbReference>
<dbReference type="CDD" id="cd00732">
    <property type="entry name" value="CheW"/>
    <property type="match status" value="1"/>
</dbReference>
<reference evidence="3 4" key="1">
    <citation type="submission" date="2023-04" db="EMBL/GenBank/DDBJ databases">
        <title>YMD61, complete Genome.</title>
        <authorList>
            <person name="Zhang J."/>
        </authorList>
    </citation>
    <scope>NUCLEOTIDE SEQUENCE [LARGE SCALE GENOMIC DNA]</scope>
    <source>
        <strain evidence="3 4">YMD61</strain>
    </source>
</reference>
<evidence type="ECO:0000313" key="4">
    <source>
        <dbReference type="Proteomes" id="UP001230978"/>
    </source>
</evidence>
<organism evidence="3 4">
    <name type="scientific">Fuscovulum ytuae</name>
    <dbReference type="NCBI Taxonomy" id="3042299"/>
    <lineage>
        <taxon>Bacteria</taxon>
        <taxon>Pseudomonadati</taxon>
        <taxon>Pseudomonadota</taxon>
        <taxon>Alphaproteobacteria</taxon>
        <taxon>Rhodobacterales</taxon>
        <taxon>Paracoccaceae</taxon>
        <taxon>Fuscovulum</taxon>
    </lineage>
</organism>
<dbReference type="InterPro" id="IPR036061">
    <property type="entry name" value="CheW-like_dom_sf"/>
</dbReference>
<dbReference type="Proteomes" id="UP001230978">
    <property type="component" value="Chromosome"/>
</dbReference>
<dbReference type="PROSITE" id="PS50851">
    <property type="entry name" value="CHEW"/>
    <property type="match status" value="1"/>
</dbReference>
<dbReference type="SMART" id="SM00260">
    <property type="entry name" value="CheW"/>
    <property type="match status" value="1"/>
</dbReference>
<sequence>MQTSLPDTARPSPQIRPPLAEGAQHPDAAATDAAQQTKPREFIAFRAQGQDFCIDILAVREIRGWTRAAALPHAPHYVEGVINLRGAIVPIFDLAAKLGLARIPEHDRNVIIVTVVGKRVVGLLVETVTDIFSASSDAMHPVPDLTREEAHVALSGMIVDSGRLIRIVDLEALLPSQAEGG</sequence>
<dbReference type="PANTHER" id="PTHR22617">
    <property type="entry name" value="CHEMOTAXIS SENSOR HISTIDINE KINASE-RELATED"/>
    <property type="match status" value="1"/>
</dbReference>
<gene>
    <name evidence="3" type="ORF">QF092_16340</name>
</gene>
<feature type="region of interest" description="Disordered" evidence="1">
    <location>
        <begin position="1"/>
        <end position="33"/>
    </location>
</feature>
<proteinExistence type="predicted"/>
<dbReference type="Gene3D" id="2.40.50.180">
    <property type="entry name" value="CheA-289, Domain 4"/>
    <property type="match status" value="1"/>
</dbReference>
<dbReference type="SUPFAM" id="SSF50341">
    <property type="entry name" value="CheW-like"/>
    <property type="match status" value="1"/>
</dbReference>
<dbReference type="InterPro" id="IPR002545">
    <property type="entry name" value="CheW-lke_dom"/>
</dbReference>
<dbReference type="Pfam" id="PF01584">
    <property type="entry name" value="CheW"/>
    <property type="match status" value="1"/>
</dbReference>
<dbReference type="InterPro" id="IPR039315">
    <property type="entry name" value="CheW"/>
</dbReference>
<dbReference type="PANTHER" id="PTHR22617:SF23">
    <property type="entry name" value="CHEMOTAXIS PROTEIN CHEW"/>
    <property type="match status" value="1"/>
</dbReference>